<dbReference type="InterPro" id="IPR021373">
    <property type="entry name" value="DUF2993"/>
</dbReference>
<organism evidence="2 3">
    <name type="scientific">Microbacterium capsulatum</name>
    <dbReference type="NCBI Taxonomy" id="3041921"/>
    <lineage>
        <taxon>Bacteria</taxon>
        <taxon>Bacillati</taxon>
        <taxon>Actinomycetota</taxon>
        <taxon>Actinomycetes</taxon>
        <taxon>Micrococcales</taxon>
        <taxon>Microbacteriaceae</taxon>
        <taxon>Microbacterium</taxon>
    </lineage>
</organism>
<sequence>MSGDEDTQPTEPYPRSLGFEYPVAVPPRPAPPVTAVRRAPRWPWVLGVVVVVLAALVVGGEFVARAVVAQQIRSQVVTGLKLPADQQLDVQVGGIVLPQLVAGRLDDIRLSSKSVPIGPITTAVSVEATGVPIRGGRLGSATGTFRIGPDQLEKALKSAAGSTPIDAVTLTGKDVKATGTATLFGATVPLALSLTPGAQGGELTFTPTSVTIGAITLNSSDDSSPFARALKPLFATQAVCIADRLPAGVHLSGLRVDDGALAATFTADSAITTDPELLRNGTCPAR</sequence>
<keyword evidence="1" id="KW-1133">Transmembrane helix</keyword>
<gene>
    <name evidence="2" type="ORF">RBR11_00210</name>
</gene>
<evidence type="ECO:0000313" key="2">
    <source>
        <dbReference type="EMBL" id="MDQ4212334.1"/>
    </source>
</evidence>
<comment type="caution">
    <text evidence="2">The sequence shown here is derived from an EMBL/GenBank/DDBJ whole genome shotgun (WGS) entry which is preliminary data.</text>
</comment>
<keyword evidence="1" id="KW-0812">Transmembrane</keyword>
<reference evidence="2 3" key="1">
    <citation type="submission" date="2023-08" db="EMBL/GenBank/DDBJ databases">
        <title>Microbacterium sp. nov., isolated from a waste landfill.</title>
        <authorList>
            <person name="Wen W."/>
        </authorList>
    </citation>
    <scope>NUCLEOTIDE SEQUENCE [LARGE SCALE GENOMIC DNA]</scope>
    <source>
        <strain evidence="2 3">ASV81</strain>
    </source>
</reference>
<dbReference type="RefSeq" id="WP_308487276.1">
    <property type="nucleotide sequence ID" value="NZ_JAVFCB010000001.1"/>
</dbReference>
<keyword evidence="1" id="KW-0472">Membrane</keyword>
<evidence type="ECO:0000256" key="1">
    <source>
        <dbReference type="SAM" id="Phobius"/>
    </source>
</evidence>
<dbReference type="Pfam" id="PF11209">
    <property type="entry name" value="LmeA"/>
    <property type="match status" value="1"/>
</dbReference>
<protein>
    <submittedName>
        <fullName evidence="2">DUF2993 domain-containing protein</fullName>
    </submittedName>
</protein>
<keyword evidence="3" id="KW-1185">Reference proteome</keyword>
<proteinExistence type="predicted"/>
<accession>A0ABU0XB46</accession>
<name>A0ABU0XB46_9MICO</name>
<feature type="transmembrane region" description="Helical" evidence="1">
    <location>
        <begin position="42"/>
        <end position="64"/>
    </location>
</feature>
<evidence type="ECO:0000313" key="3">
    <source>
        <dbReference type="Proteomes" id="UP001230289"/>
    </source>
</evidence>
<dbReference type="Proteomes" id="UP001230289">
    <property type="component" value="Unassembled WGS sequence"/>
</dbReference>
<dbReference type="EMBL" id="JAVFCB010000001">
    <property type="protein sequence ID" value="MDQ4212334.1"/>
    <property type="molecule type" value="Genomic_DNA"/>
</dbReference>